<dbReference type="EMBL" id="GL377643">
    <property type="protein sequence ID" value="EFJ11839.1"/>
    <property type="molecule type" value="Genomic_DNA"/>
</dbReference>
<organism evidence="2">
    <name type="scientific">Selaginella moellendorffii</name>
    <name type="common">Spikemoss</name>
    <dbReference type="NCBI Taxonomy" id="88036"/>
    <lineage>
        <taxon>Eukaryota</taxon>
        <taxon>Viridiplantae</taxon>
        <taxon>Streptophyta</taxon>
        <taxon>Embryophyta</taxon>
        <taxon>Tracheophyta</taxon>
        <taxon>Lycopodiopsida</taxon>
        <taxon>Selaginellales</taxon>
        <taxon>Selaginellaceae</taxon>
        <taxon>Selaginella</taxon>
    </lineage>
</organism>
<gene>
    <name evidence="1" type="ORF">SELMODRAFT_425851</name>
</gene>
<reference evidence="1 2" key="1">
    <citation type="journal article" date="2011" name="Science">
        <title>The Selaginella genome identifies genetic changes associated with the evolution of vascular plants.</title>
        <authorList>
            <person name="Banks J.A."/>
            <person name="Nishiyama T."/>
            <person name="Hasebe M."/>
            <person name="Bowman J.L."/>
            <person name="Gribskov M."/>
            <person name="dePamphilis C."/>
            <person name="Albert V.A."/>
            <person name="Aono N."/>
            <person name="Aoyama T."/>
            <person name="Ambrose B.A."/>
            <person name="Ashton N.W."/>
            <person name="Axtell M.J."/>
            <person name="Barker E."/>
            <person name="Barker M.S."/>
            <person name="Bennetzen J.L."/>
            <person name="Bonawitz N.D."/>
            <person name="Chapple C."/>
            <person name="Cheng C."/>
            <person name="Correa L.G."/>
            <person name="Dacre M."/>
            <person name="DeBarry J."/>
            <person name="Dreyer I."/>
            <person name="Elias M."/>
            <person name="Engstrom E.M."/>
            <person name="Estelle M."/>
            <person name="Feng L."/>
            <person name="Finet C."/>
            <person name="Floyd S.K."/>
            <person name="Frommer W.B."/>
            <person name="Fujita T."/>
            <person name="Gramzow L."/>
            <person name="Gutensohn M."/>
            <person name="Harholt J."/>
            <person name="Hattori M."/>
            <person name="Heyl A."/>
            <person name="Hirai T."/>
            <person name="Hiwatashi Y."/>
            <person name="Ishikawa M."/>
            <person name="Iwata M."/>
            <person name="Karol K.G."/>
            <person name="Koehler B."/>
            <person name="Kolukisaoglu U."/>
            <person name="Kubo M."/>
            <person name="Kurata T."/>
            <person name="Lalonde S."/>
            <person name="Li K."/>
            <person name="Li Y."/>
            <person name="Litt A."/>
            <person name="Lyons E."/>
            <person name="Manning G."/>
            <person name="Maruyama T."/>
            <person name="Michael T.P."/>
            <person name="Mikami K."/>
            <person name="Miyazaki S."/>
            <person name="Morinaga S."/>
            <person name="Murata T."/>
            <person name="Mueller-Roeber B."/>
            <person name="Nelson D.R."/>
            <person name="Obara M."/>
            <person name="Oguri Y."/>
            <person name="Olmstead R.G."/>
            <person name="Onodera N."/>
            <person name="Petersen B.L."/>
            <person name="Pils B."/>
            <person name="Prigge M."/>
            <person name="Rensing S.A."/>
            <person name="Riano-Pachon D.M."/>
            <person name="Roberts A.W."/>
            <person name="Sato Y."/>
            <person name="Scheller H.V."/>
            <person name="Schulz B."/>
            <person name="Schulz C."/>
            <person name="Shakirov E.V."/>
            <person name="Shibagaki N."/>
            <person name="Shinohara N."/>
            <person name="Shippen D.E."/>
            <person name="Soerensen I."/>
            <person name="Sotooka R."/>
            <person name="Sugimoto N."/>
            <person name="Sugita M."/>
            <person name="Sumikawa N."/>
            <person name="Tanurdzic M."/>
            <person name="Theissen G."/>
            <person name="Ulvskov P."/>
            <person name="Wakazuki S."/>
            <person name="Weng J.K."/>
            <person name="Willats W.W."/>
            <person name="Wipf D."/>
            <person name="Wolf P.G."/>
            <person name="Yang L."/>
            <person name="Zimmer A.D."/>
            <person name="Zhu Q."/>
            <person name="Mitros T."/>
            <person name="Hellsten U."/>
            <person name="Loque D."/>
            <person name="Otillar R."/>
            <person name="Salamov A."/>
            <person name="Schmutz J."/>
            <person name="Shapiro H."/>
            <person name="Lindquist E."/>
            <person name="Lucas S."/>
            <person name="Rokhsar D."/>
            <person name="Grigoriev I.V."/>
        </authorList>
    </citation>
    <scope>NUCLEOTIDE SEQUENCE [LARGE SCALE GENOMIC DNA]</scope>
</reference>
<sequence length="422" mass="48303">MAVSQFVCVNPTADFENKHKVEVSLPLFVIKQATGFPDTNIEDSGPLLVRDHYSTFLAMIRDRFYCVRSRAAARWSAREACYHSRKLRNWDWKIIWEESAPQVETSPSYFFRGSEVGSQVRKGMVGNFDHLADREKTVFLVNGPSLRPVHKLSKVVVFSLDWDETPYAKRFLKDTRTLVLYMPTWNLCELALLSASRARDIEAMKARYARFGGSARAICDEFDCPDYNSRFEVALDDARNASDLDIVRAHRQDRESSSYLFHFKVLDSTYTTAAVTYASPYVKARLEAERVLMTGIKEDIRFIERKKRIPQEAAMVTSTYEHLVHSLVMGGTMAECTFASRKLLRQGEASSPSTSCYGIFRHSRSSVSKLYVVPEELFASYPYQKLMWGKQERNWPSVVGIPDTAFWGLLSEQSSKRVRTAC</sequence>
<keyword evidence="2" id="KW-1185">Reference proteome</keyword>
<protein>
    <submittedName>
        <fullName evidence="1">Uncharacterized protein</fullName>
    </submittedName>
</protein>
<dbReference type="Gramene" id="EFJ11839">
    <property type="protein sequence ID" value="EFJ11839"/>
    <property type="gene ID" value="SELMODRAFT_425851"/>
</dbReference>
<accession>D8SUI0</accession>
<dbReference type="Proteomes" id="UP000001514">
    <property type="component" value="Unassembled WGS sequence"/>
</dbReference>
<dbReference type="KEGG" id="smo:SELMODRAFT_425851"/>
<evidence type="ECO:0000313" key="2">
    <source>
        <dbReference type="Proteomes" id="UP000001514"/>
    </source>
</evidence>
<dbReference type="PANTHER" id="PTHR33129">
    <property type="entry name" value="PROTEIN KINASE DOMAIN-CONTAINING PROTEIN-RELATED"/>
    <property type="match status" value="1"/>
</dbReference>
<dbReference type="AlphaFoldDB" id="D8SUI0"/>
<dbReference type="InParanoid" id="D8SUI0"/>
<name>D8SUI0_SELML</name>
<dbReference type="InterPro" id="IPR052980">
    <property type="entry name" value="Crinkler_effector"/>
</dbReference>
<evidence type="ECO:0000313" key="1">
    <source>
        <dbReference type="EMBL" id="EFJ11839.1"/>
    </source>
</evidence>
<dbReference type="PANTHER" id="PTHR33129:SF3">
    <property type="entry name" value="HOT SPOT (RHS) PROTEIN, PUTATIVE-RELATED"/>
    <property type="match status" value="1"/>
</dbReference>
<dbReference type="HOGENOM" id="CLU_651165_0_0_1"/>
<proteinExistence type="predicted"/>